<evidence type="ECO:0000259" key="1">
    <source>
        <dbReference type="Pfam" id="PF00248"/>
    </source>
</evidence>
<sequence length="331" mass="34895">MSAAAHPWYAERVPLGRSRVTVSRIGLGTAPLGGLFSAVGGREATGTLEAAWAAGIRYFDTAPHYGAGLAERRLGAFLTGLGHARADCTVSTKVGRLLVPGESAPGDEDFHGDPGLVRIRDYSADGVHRSLTESLERSGLDAFDIVFIHDPDEHWKEALTGAYPALARLRAEGAVRAIGVGMNQTAMLTRFVTETDLDCVLVAGRYSLLDRSAADELLPACAEREVGVLVGGVFNSGILANLASDATYDYAPAPEAVRRHALALSERCAAHGVALAAAALRFPLRHPAVTGVVVGARSAQEITVNVAHAGATIPEELWTELDALERERDGS</sequence>
<gene>
    <name evidence="2" type="ORF">AB0H04_37910</name>
</gene>
<dbReference type="Gene3D" id="3.20.20.100">
    <property type="entry name" value="NADP-dependent oxidoreductase domain"/>
    <property type="match status" value="1"/>
</dbReference>
<name>A0ABV3ALF9_9ACTN</name>
<dbReference type="CDD" id="cd19162">
    <property type="entry name" value="AKR_FDH"/>
    <property type="match status" value="1"/>
</dbReference>
<organism evidence="2 3">
    <name type="scientific">Streptomyces flaveolus</name>
    <dbReference type="NCBI Taxonomy" id="67297"/>
    <lineage>
        <taxon>Bacteria</taxon>
        <taxon>Bacillati</taxon>
        <taxon>Actinomycetota</taxon>
        <taxon>Actinomycetes</taxon>
        <taxon>Kitasatosporales</taxon>
        <taxon>Streptomycetaceae</taxon>
        <taxon>Streptomyces</taxon>
    </lineage>
</organism>
<accession>A0ABV3ALF9</accession>
<comment type="caution">
    <text evidence="2">The sequence shown here is derived from an EMBL/GenBank/DDBJ whole genome shotgun (WGS) entry which is preliminary data.</text>
</comment>
<protein>
    <submittedName>
        <fullName evidence="2">Aldo/keto reductase</fullName>
    </submittedName>
</protein>
<dbReference type="InterPro" id="IPR023210">
    <property type="entry name" value="NADP_OxRdtase_dom"/>
</dbReference>
<proteinExistence type="predicted"/>
<reference evidence="2 3" key="1">
    <citation type="submission" date="2024-06" db="EMBL/GenBank/DDBJ databases">
        <title>The Natural Products Discovery Center: Release of the First 8490 Sequenced Strains for Exploring Actinobacteria Biosynthetic Diversity.</title>
        <authorList>
            <person name="Kalkreuter E."/>
            <person name="Kautsar S.A."/>
            <person name="Yang D."/>
            <person name="Bader C.D."/>
            <person name="Teijaro C.N."/>
            <person name="Fluegel L."/>
            <person name="Davis C.M."/>
            <person name="Simpson J.R."/>
            <person name="Lauterbach L."/>
            <person name="Steele A.D."/>
            <person name="Gui C."/>
            <person name="Meng S."/>
            <person name="Li G."/>
            <person name="Viehrig K."/>
            <person name="Ye F."/>
            <person name="Su P."/>
            <person name="Kiefer A.F."/>
            <person name="Nichols A."/>
            <person name="Cepeda A.J."/>
            <person name="Yan W."/>
            <person name="Fan B."/>
            <person name="Jiang Y."/>
            <person name="Adhikari A."/>
            <person name="Zheng C.-J."/>
            <person name="Schuster L."/>
            <person name="Cowan T.M."/>
            <person name="Smanski M.J."/>
            <person name="Chevrette M.G."/>
            <person name="De Carvalho L.P.S."/>
            <person name="Shen B."/>
        </authorList>
    </citation>
    <scope>NUCLEOTIDE SEQUENCE [LARGE SCALE GENOMIC DNA]</scope>
    <source>
        <strain evidence="2 3">NPDC020594</strain>
    </source>
</reference>
<feature type="domain" description="NADP-dependent oxidoreductase" evidence="1">
    <location>
        <begin position="24"/>
        <end position="325"/>
    </location>
</feature>
<evidence type="ECO:0000313" key="3">
    <source>
        <dbReference type="Proteomes" id="UP001551011"/>
    </source>
</evidence>
<dbReference type="Proteomes" id="UP001551011">
    <property type="component" value="Unassembled WGS sequence"/>
</dbReference>
<dbReference type="EMBL" id="JBFAEG010000037">
    <property type="protein sequence ID" value="MEU5712542.1"/>
    <property type="molecule type" value="Genomic_DNA"/>
</dbReference>
<dbReference type="Pfam" id="PF00248">
    <property type="entry name" value="Aldo_ket_red"/>
    <property type="match status" value="1"/>
</dbReference>
<dbReference type="RefSeq" id="WP_030655817.1">
    <property type="nucleotide sequence ID" value="NZ_JBEXDP010000079.1"/>
</dbReference>
<dbReference type="InterPro" id="IPR044477">
    <property type="entry name" value="FDH-like"/>
</dbReference>
<dbReference type="SUPFAM" id="SSF51430">
    <property type="entry name" value="NAD(P)-linked oxidoreductase"/>
    <property type="match status" value="1"/>
</dbReference>
<dbReference type="InterPro" id="IPR036812">
    <property type="entry name" value="NAD(P)_OxRdtase_dom_sf"/>
</dbReference>
<dbReference type="InterPro" id="IPR020471">
    <property type="entry name" value="AKR"/>
</dbReference>
<evidence type="ECO:0000313" key="2">
    <source>
        <dbReference type="EMBL" id="MEU5712542.1"/>
    </source>
</evidence>
<dbReference type="PANTHER" id="PTHR42686">
    <property type="entry name" value="GH17980P-RELATED"/>
    <property type="match status" value="1"/>
</dbReference>
<dbReference type="PANTHER" id="PTHR42686:SF1">
    <property type="entry name" value="GH17980P-RELATED"/>
    <property type="match status" value="1"/>
</dbReference>
<keyword evidence="3" id="KW-1185">Reference proteome</keyword>